<keyword evidence="4" id="KW-1185">Reference proteome</keyword>
<sequence>MQVLRFIHTADLHLDSPFKGLNKLPEKLLYRLQESTFRSFERIIEEAVKREMDFVIISGDLYDGEDRSIKAQARMKRQLEKLAERRIPVFIIHGNHDHMGGRWTKLEMPENVHIFHTEPEVKSIETNNGSVVHVYGFSYAERHIYDRKIDRFKKENQGGFHIGLLHGHCEGSPSTHQPYAPFTVNELLAKEFDYWALGHIHQHAVLSEDPYIIYPGNIQGRHRKEKGGKGCIEVNLCKDHTSIQFIETADIIWEESVVSAAGITEFNELFTLLTAELVRFRKTDQGVILGIQLVETEALSAEAIDKIHSGELLEILQDDEDPEQNFVWINSIDIEAKTFSNAGVFDTGFMDELKAAFEGFERHHLEESTKDLYHHMFARRYLHDLEEEEEKAVIEKAQQLILQHLQK</sequence>
<accession>A0A3L7K3U1</accession>
<dbReference type="SUPFAM" id="SSF56300">
    <property type="entry name" value="Metallo-dependent phosphatases"/>
    <property type="match status" value="1"/>
</dbReference>
<dbReference type="InterPro" id="IPR014576">
    <property type="entry name" value="Pesterase_YhaO"/>
</dbReference>
<dbReference type="Gene3D" id="3.60.21.10">
    <property type="match status" value="1"/>
</dbReference>
<dbReference type="GO" id="GO:0004527">
    <property type="term" value="F:exonuclease activity"/>
    <property type="evidence" value="ECO:0007669"/>
    <property type="project" value="UniProtKB-KW"/>
</dbReference>
<dbReference type="EMBL" id="RCVZ01000002">
    <property type="protein sequence ID" value="RLQ97305.1"/>
    <property type="molecule type" value="Genomic_DNA"/>
</dbReference>
<name>A0A3L7K3U1_9BACI</name>
<dbReference type="PANTHER" id="PTHR30337:SF7">
    <property type="entry name" value="PHOSPHOESTERASE"/>
    <property type="match status" value="1"/>
</dbReference>
<dbReference type="InterPro" id="IPR041796">
    <property type="entry name" value="Mre11_N"/>
</dbReference>
<keyword evidence="3" id="KW-0269">Exonuclease</keyword>
<organism evidence="3 4">
    <name type="scientific">Falsibacillus albus</name>
    <dbReference type="NCBI Taxonomy" id="2478915"/>
    <lineage>
        <taxon>Bacteria</taxon>
        <taxon>Bacillati</taxon>
        <taxon>Bacillota</taxon>
        <taxon>Bacilli</taxon>
        <taxon>Bacillales</taxon>
        <taxon>Bacillaceae</taxon>
        <taxon>Falsibacillus</taxon>
    </lineage>
</organism>
<protein>
    <submittedName>
        <fullName evidence="3">DNA repair exonuclease</fullName>
    </submittedName>
</protein>
<dbReference type="InterPro" id="IPR050535">
    <property type="entry name" value="DNA_Repair-Maintenance_Comp"/>
</dbReference>
<dbReference type="RefSeq" id="WP_121679254.1">
    <property type="nucleotide sequence ID" value="NZ_RCVZ01000002.1"/>
</dbReference>
<dbReference type="InterPro" id="IPR029052">
    <property type="entry name" value="Metallo-depent_PP-like"/>
</dbReference>
<evidence type="ECO:0000313" key="4">
    <source>
        <dbReference type="Proteomes" id="UP000276770"/>
    </source>
</evidence>
<dbReference type="Pfam" id="PF00149">
    <property type="entry name" value="Metallophos"/>
    <property type="match status" value="1"/>
</dbReference>
<dbReference type="InterPro" id="IPR004843">
    <property type="entry name" value="Calcineurin-like_PHP"/>
</dbReference>
<evidence type="ECO:0000313" key="3">
    <source>
        <dbReference type="EMBL" id="RLQ97305.1"/>
    </source>
</evidence>
<gene>
    <name evidence="3" type="ORF">D9X91_03915</name>
</gene>
<dbReference type="AlphaFoldDB" id="A0A3L7K3U1"/>
<dbReference type="PIRSF" id="PIRSF033091">
    <property type="entry name" value="Pesterase_YhaO"/>
    <property type="match status" value="1"/>
</dbReference>
<keyword evidence="3" id="KW-0540">Nuclease</keyword>
<dbReference type="Proteomes" id="UP000276770">
    <property type="component" value="Unassembled WGS sequence"/>
</dbReference>
<dbReference type="OrthoDB" id="9773856at2"/>
<reference evidence="3 4" key="1">
    <citation type="submission" date="2018-10" db="EMBL/GenBank/DDBJ databases">
        <title>Falsibacillus sp. genome draft.</title>
        <authorList>
            <person name="Shi S."/>
        </authorList>
    </citation>
    <scope>NUCLEOTIDE SEQUENCE [LARGE SCALE GENOMIC DNA]</scope>
    <source>
        <strain evidence="3 4">GY 10110</strain>
    </source>
</reference>
<dbReference type="PANTHER" id="PTHR30337">
    <property type="entry name" value="COMPONENT OF ATP-DEPENDENT DSDNA EXONUCLEASE"/>
    <property type="match status" value="1"/>
</dbReference>
<proteinExistence type="predicted"/>
<comment type="caution">
    <text evidence="3">The sequence shown here is derived from an EMBL/GenBank/DDBJ whole genome shotgun (WGS) entry which is preliminary data.</text>
</comment>
<keyword evidence="1" id="KW-0378">Hydrolase</keyword>
<evidence type="ECO:0000256" key="1">
    <source>
        <dbReference type="ARBA" id="ARBA00022801"/>
    </source>
</evidence>
<dbReference type="CDD" id="cd00840">
    <property type="entry name" value="MPP_Mre11_N"/>
    <property type="match status" value="1"/>
</dbReference>
<feature type="domain" description="Calcineurin-like phosphoesterase" evidence="2">
    <location>
        <begin position="4"/>
        <end position="202"/>
    </location>
</feature>
<evidence type="ECO:0000259" key="2">
    <source>
        <dbReference type="Pfam" id="PF00149"/>
    </source>
</evidence>